<feature type="transmembrane region" description="Helical" evidence="6">
    <location>
        <begin position="200"/>
        <end position="218"/>
    </location>
</feature>
<dbReference type="Proteomes" id="UP000059419">
    <property type="component" value="Plasmid pEM01"/>
</dbReference>
<evidence type="ECO:0000256" key="1">
    <source>
        <dbReference type="ARBA" id="ARBA00004651"/>
    </source>
</evidence>
<sequence length="219" mass="23344">MRHPTLNRHRGKNMTDLPVALLSIAGAILLGAMSPGPSFIMIVRTAVVSSRLSALSAALGMGVGCMIFAAIALAGLHSLLTLVPWLYGALKMAGGIYLLWLGGNMLFRSGGNPAEPLASASVLRPGRAFLTGMATQLSNPNTAIVFGSIFAALLSQHISPVLYLVLPAMAFAIDALWYSLVAWLLSASRPRQVYLRYRTWLDKAGGLVLGYLGLRLILR</sequence>
<evidence type="ECO:0000313" key="7">
    <source>
        <dbReference type="EMBL" id="CUU26008.1"/>
    </source>
</evidence>
<keyword evidence="5 6" id="KW-0472">Membrane</keyword>
<evidence type="ECO:0000256" key="5">
    <source>
        <dbReference type="ARBA" id="ARBA00023136"/>
    </source>
</evidence>
<dbReference type="GO" id="GO:0005886">
    <property type="term" value="C:plasma membrane"/>
    <property type="evidence" value="ECO:0007669"/>
    <property type="project" value="UniProtKB-SubCell"/>
</dbReference>
<dbReference type="GO" id="GO:0015171">
    <property type="term" value="F:amino acid transmembrane transporter activity"/>
    <property type="evidence" value="ECO:0007669"/>
    <property type="project" value="TreeGrafter"/>
</dbReference>
<keyword evidence="2" id="KW-1003">Cell membrane</keyword>
<feature type="transmembrane region" description="Helical" evidence="6">
    <location>
        <begin position="55"/>
        <end position="79"/>
    </location>
</feature>
<geneLocation type="plasmid" evidence="8">
    <name>pEM01</name>
</geneLocation>
<proteinExistence type="predicted"/>
<feature type="transmembrane region" description="Helical" evidence="6">
    <location>
        <begin position="20"/>
        <end position="43"/>
    </location>
</feature>
<evidence type="ECO:0000313" key="8">
    <source>
        <dbReference type="Proteomes" id="UP000059419"/>
    </source>
</evidence>
<evidence type="ECO:0000256" key="3">
    <source>
        <dbReference type="ARBA" id="ARBA00022692"/>
    </source>
</evidence>
<protein>
    <submittedName>
        <fullName evidence="7">Putative membrane protein</fullName>
    </submittedName>
</protein>
<evidence type="ECO:0000256" key="2">
    <source>
        <dbReference type="ARBA" id="ARBA00022475"/>
    </source>
</evidence>
<keyword evidence="4 6" id="KW-1133">Transmembrane helix</keyword>
<comment type="subcellular location">
    <subcellularLocation>
        <location evidence="1">Cell membrane</location>
        <topology evidence="1">Multi-pass membrane protein</topology>
    </subcellularLocation>
</comment>
<evidence type="ECO:0000256" key="6">
    <source>
        <dbReference type="SAM" id="Phobius"/>
    </source>
</evidence>
<gene>
    <name evidence="7" type="ORF">EM595_p0310</name>
</gene>
<dbReference type="EMBL" id="LN907828">
    <property type="protein sequence ID" value="CUU26008.1"/>
    <property type="molecule type" value="Genomic_DNA"/>
</dbReference>
<dbReference type="PANTHER" id="PTHR30086">
    <property type="entry name" value="ARGININE EXPORTER PROTEIN ARGO"/>
    <property type="match status" value="1"/>
</dbReference>
<keyword evidence="8" id="KW-1185">Reference proteome</keyword>
<dbReference type="Pfam" id="PF01810">
    <property type="entry name" value="LysE"/>
    <property type="match status" value="1"/>
</dbReference>
<feature type="transmembrane region" description="Helical" evidence="6">
    <location>
        <begin position="128"/>
        <end position="155"/>
    </location>
</feature>
<dbReference type="KEGG" id="ege:EM595_p0310"/>
<evidence type="ECO:0000256" key="4">
    <source>
        <dbReference type="ARBA" id="ARBA00022989"/>
    </source>
</evidence>
<organism evidence="7 8">
    <name type="scientific">Duffyella gerundensis</name>
    <dbReference type="NCBI Taxonomy" id="1619313"/>
    <lineage>
        <taxon>Bacteria</taxon>
        <taxon>Pseudomonadati</taxon>
        <taxon>Pseudomonadota</taxon>
        <taxon>Gammaproteobacteria</taxon>
        <taxon>Enterobacterales</taxon>
        <taxon>Erwiniaceae</taxon>
        <taxon>Duffyella</taxon>
    </lineage>
</organism>
<feature type="transmembrane region" description="Helical" evidence="6">
    <location>
        <begin position="161"/>
        <end position="188"/>
    </location>
</feature>
<keyword evidence="3 6" id="KW-0812">Transmembrane</keyword>
<feature type="transmembrane region" description="Helical" evidence="6">
    <location>
        <begin position="85"/>
        <end position="107"/>
    </location>
</feature>
<dbReference type="AlphaFoldDB" id="A0A0U5L9K4"/>
<reference evidence="8" key="1">
    <citation type="submission" date="2015-11" db="EMBL/GenBank/DDBJ databases">
        <authorList>
            <person name="Blom J."/>
        </authorList>
    </citation>
    <scope>NUCLEOTIDE SEQUENCE [LARGE SCALE GENOMIC DNA]</scope>
    <source>
        <plasmid evidence="8">pEM01</plasmid>
    </source>
</reference>
<dbReference type="PATRIC" id="fig|1619313.3.peg.3930"/>
<dbReference type="InterPro" id="IPR001123">
    <property type="entry name" value="LeuE-type"/>
</dbReference>
<accession>A0A0U5L9K4</accession>
<dbReference type="PANTHER" id="PTHR30086:SF19">
    <property type="entry name" value="THREONINE EFFLUX PROTEIN"/>
    <property type="match status" value="1"/>
</dbReference>
<name>A0A0U5L9K4_9GAMM</name>